<dbReference type="RefSeq" id="XP_011130145.1">
    <property type="nucleotide sequence ID" value="XM_011131843.1"/>
</dbReference>
<dbReference type="VEuPathDB" id="CryptoDB:GNI_065800"/>
<feature type="region of interest" description="Disordered" evidence="1">
    <location>
        <begin position="81"/>
        <end position="108"/>
    </location>
</feature>
<sequence length="108" mass="11782">MGLQAMGLQAVGLQAVGLQAVGLQAMQSQSEATWRLTMKPLRTIFVATTTPKEARPTMVMSKGIKTEEVRITLLADTLEPITHPMSMPDPTMERVRELPSETFIPSTG</sequence>
<keyword evidence="3" id="KW-1185">Reference proteome</keyword>
<name>A0A023B7X6_GRENI</name>
<dbReference type="Proteomes" id="UP000019763">
    <property type="component" value="Unassembled WGS sequence"/>
</dbReference>
<gene>
    <name evidence="2" type="ORF">GNI_065800</name>
</gene>
<protein>
    <submittedName>
        <fullName evidence="2">Uncharacterized protein</fullName>
    </submittedName>
</protein>
<dbReference type="EMBL" id="AFNH02000494">
    <property type="protein sequence ID" value="EZG67897.1"/>
    <property type="molecule type" value="Genomic_DNA"/>
</dbReference>
<comment type="caution">
    <text evidence="2">The sequence shown here is derived from an EMBL/GenBank/DDBJ whole genome shotgun (WGS) entry which is preliminary data.</text>
</comment>
<evidence type="ECO:0000313" key="3">
    <source>
        <dbReference type="Proteomes" id="UP000019763"/>
    </source>
</evidence>
<proteinExistence type="predicted"/>
<evidence type="ECO:0000256" key="1">
    <source>
        <dbReference type="SAM" id="MobiDB-lite"/>
    </source>
</evidence>
<accession>A0A023B7X6</accession>
<dbReference type="AlphaFoldDB" id="A0A023B7X6"/>
<dbReference type="GeneID" id="22912430"/>
<evidence type="ECO:0000313" key="2">
    <source>
        <dbReference type="EMBL" id="EZG67897.1"/>
    </source>
</evidence>
<reference evidence="2" key="1">
    <citation type="submission" date="2013-12" db="EMBL/GenBank/DDBJ databases">
        <authorList>
            <person name="Omoto C.K."/>
            <person name="Sibley D."/>
            <person name="Venepally P."/>
            <person name="Hadjithomas M."/>
            <person name="Karamycheva S."/>
            <person name="Brunk B."/>
            <person name="Roos D."/>
            <person name="Caler E."/>
            <person name="Lorenzi H."/>
        </authorList>
    </citation>
    <scope>NUCLEOTIDE SEQUENCE</scope>
</reference>
<organism evidence="2 3">
    <name type="scientific">Gregarina niphandrodes</name>
    <name type="common">Septate eugregarine</name>
    <dbReference type="NCBI Taxonomy" id="110365"/>
    <lineage>
        <taxon>Eukaryota</taxon>
        <taxon>Sar</taxon>
        <taxon>Alveolata</taxon>
        <taxon>Apicomplexa</taxon>
        <taxon>Conoidasida</taxon>
        <taxon>Gregarinasina</taxon>
        <taxon>Eugregarinorida</taxon>
        <taxon>Gregarinidae</taxon>
        <taxon>Gregarina</taxon>
    </lineage>
</organism>